<feature type="compositionally biased region" description="Polar residues" evidence="3">
    <location>
        <begin position="429"/>
        <end position="440"/>
    </location>
</feature>
<feature type="compositionally biased region" description="Polar residues" evidence="3">
    <location>
        <begin position="488"/>
        <end position="500"/>
    </location>
</feature>
<comment type="similarity">
    <text evidence="2">Belongs to the peptidase S1 family. CLIP subfamily.</text>
</comment>
<evidence type="ECO:0000259" key="4">
    <source>
        <dbReference type="PROSITE" id="PS50240"/>
    </source>
</evidence>
<reference evidence="5 6" key="1">
    <citation type="submission" date="2024-08" db="EMBL/GenBank/DDBJ databases">
        <authorList>
            <person name="Cucini C."/>
            <person name="Frati F."/>
        </authorList>
    </citation>
    <scope>NUCLEOTIDE SEQUENCE [LARGE SCALE GENOMIC DNA]</scope>
</reference>
<feature type="compositionally biased region" description="Low complexity" evidence="3">
    <location>
        <begin position="379"/>
        <end position="409"/>
    </location>
</feature>
<evidence type="ECO:0000256" key="1">
    <source>
        <dbReference type="ARBA" id="ARBA00023157"/>
    </source>
</evidence>
<dbReference type="InterPro" id="IPR001254">
    <property type="entry name" value="Trypsin_dom"/>
</dbReference>
<feature type="domain" description="Peptidase S1" evidence="4">
    <location>
        <begin position="610"/>
        <end position="873"/>
    </location>
</feature>
<dbReference type="InterPro" id="IPR018114">
    <property type="entry name" value="TRYPSIN_HIS"/>
</dbReference>
<accession>A0ABP1QX05</accession>
<dbReference type="EMBL" id="CAXLJM020000043">
    <property type="protein sequence ID" value="CAL8110132.1"/>
    <property type="molecule type" value="Genomic_DNA"/>
</dbReference>
<evidence type="ECO:0000313" key="6">
    <source>
        <dbReference type="Proteomes" id="UP001642540"/>
    </source>
</evidence>
<organism evidence="5 6">
    <name type="scientific">Orchesella dallaii</name>
    <dbReference type="NCBI Taxonomy" id="48710"/>
    <lineage>
        <taxon>Eukaryota</taxon>
        <taxon>Metazoa</taxon>
        <taxon>Ecdysozoa</taxon>
        <taxon>Arthropoda</taxon>
        <taxon>Hexapoda</taxon>
        <taxon>Collembola</taxon>
        <taxon>Entomobryomorpha</taxon>
        <taxon>Entomobryoidea</taxon>
        <taxon>Orchesellidae</taxon>
        <taxon>Orchesellinae</taxon>
        <taxon>Orchesella</taxon>
    </lineage>
</organism>
<evidence type="ECO:0000256" key="2">
    <source>
        <dbReference type="ARBA" id="ARBA00024195"/>
    </source>
</evidence>
<dbReference type="Pfam" id="PF00089">
    <property type="entry name" value="Trypsin"/>
    <property type="match status" value="1"/>
</dbReference>
<dbReference type="Proteomes" id="UP001642540">
    <property type="component" value="Unassembled WGS sequence"/>
</dbReference>
<evidence type="ECO:0000313" key="5">
    <source>
        <dbReference type="EMBL" id="CAL8110132.1"/>
    </source>
</evidence>
<dbReference type="SUPFAM" id="SSF50494">
    <property type="entry name" value="Trypsin-like serine proteases"/>
    <property type="match status" value="2"/>
</dbReference>
<dbReference type="InterPro" id="IPR043504">
    <property type="entry name" value="Peptidase_S1_PA_chymotrypsin"/>
</dbReference>
<feature type="region of interest" description="Disordered" evidence="3">
    <location>
        <begin position="372"/>
        <end position="409"/>
    </location>
</feature>
<proteinExistence type="inferred from homology"/>
<protein>
    <recommendedName>
        <fullName evidence="4">Peptidase S1 domain-containing protein</fullName>
    </recommendedName>
</protein>
<dbReference type="SMART" id="SM00020">
    <property type="entry name" value="Tryp_SPc"/>
    <property type="match status" value="1"/>
</dbReference>
<dbReference type="InterPro" id="IPR051487">
    <property type="entry name" value="Ser/Thr_Proteases_Immune/Dev"/>
</dbReference>
<dbReference type="PROSITE" id="PS00134">
    <property type="entry name" value="TRYPSIN_HIS"/>
    <property type="match status" value="1"/>
</dbReference>
<feature type="region of interest" description="Disordered" evidence="3">
    <location>
        <begin position="423"/>
        <end position="500"/>
    </location>
</feature>
<gene>
    <name evidence="5" type="ORF">ODALV1_LOCUS14004</name>
</gene>
<dbReference type="PRINTS" id="PR00722">
    <property type="entry name" value="CHYMOTRYPSIN"/>
</dbReference>
<dbReference type="PANTHER" id="PTHR24256">
    <property type="entry name" value="TRYPTASE-RELATED"/>
    <property type="match status" value="1"/>
</dbReference>
<name>A0ABP1QX05_9HEXA</name>
<dbReference type="InterPro" id="IPR001314">
    <property type="entry name" value="Peptidase_S1A"/>
</dbReference>
<evidence type="ECO:0000256" key="3">
    <source>
        <dbReference type="SAM" id="MobiDB-lite"/>
    </source>
</evidence>
<sequence>MQDQSRHTSQFLSIPLKINCIMEILRKRNILLSLFIVVSLHTTQSQRPLSGSGTYIESQLQQQPIQQKPIQQPELECGVQDKDELPDMHAAAPWTAALFSVEGDLFQNSKPQYLNTATFISRNLAITSASKILTKMHTEINTNLQLYYGNRASGKQTFIRVRKVEPLYPSKIALPLRVDSSTSSRIQIQSQSQQAKAKSSSEEVAEIYLLHLETEMDITPFSRPLCVNPEIFQYKNQYFGTGRGTNLVHLSGYATKNETQSPVVYFSGDREWQINSWDTDYLKLLMRERQVSFGFLPKHFSPGSALTIKVDHRYYLAGILLRSTETVSTVRSIEKLVGMIQSKMSSTATRPFVQQATQQQKQPAYVEQSYLQPTPQPQRPVQRPSNEYPNGGQHSTHQQSQSNPSINSQSIQTAYLETVEANENAGPINPSQNTYTQSGNVDYRNPPPSRPDNSYIGSPQQRPVQNPQTQSIYNPTPAPPARAPQIDYGSTTQRSSSSHLLSPEYATFQQQPLPQMDKYQQQQTRCALDFLDGVDTECLSRPKGASSADCVRNAPPNTKIRQSCKTHYTPSDDGDKMIEKTCDSSGNWLPRKAFDCKLDCGNVDRSVSFIVHGSKTQSEKWPWHAALFKKVNETTYSYICGATLITRSMLITAAHCVKTGATNNNSPPDFRQFKVVVGALSSDMLTNRKDPQSQEFSIKNIKVNEHYNPRTFEADIALIQLDKAVLLTDYVRPVCFPFPTDENKRVSSYQLSEGNHGVVVGFGTTENWSISSTLRMATLPVVSVKDCTNVLERLPSSSQYCAGYTNGTSVCEGDSGGAQIFKDQISKRFFIQGIISHGNRKENSASLSRCDHDKYTVFTKVGSFAEWVKEAVYDLDLDYNRRRRK</sequence>
<dbReference type="InterPro" id="IPR009003">
    <property type="entry name" value="Peptidase_S1_PA"/>
</dbReference>
<dbReference type="PROSITE" id="PS50240">
    <property type="entry name" value="TRYPSIN_DOM"/>
    <property type="match status" value="1"/>
</dbReference>
<comment type="caution">
    <text evidence="5">The sequence shown here is derived from an EMBL/GenBank/DDBJ whole genome shotgun (WGS) entry which is preliminary data.</text>
</comment>
<keyword evidence="6" id="KW-1185">Reference proteome</keyword>
<dbReference type="CDD" id="cd00190">
    <property type="entry name" value="Tryp_SPc"/>
    <property type="match status" value="1"/>
</dbReference>
<keyword evidence="1" id="KW-1015">Disulfide bond</keyword>
<feature type="compositionally biased region" description="Polar residues" evidence="3">
    <location>
        <begin position="451"/>
        <end position="474"/>
    </location>
</feature>
<dbReference type="Gene3D" id="2.40.10.10">
    <property type="entry name" value="Trypsin-like serine proteases"/>
    <property type="match status" value="2"/>
</dbReference>